<evidence type="ECO:0000313" key="1">
    <source>
        <dbReference type="EMBL" id="CAG2069292.1"/>
    </source>
</evidence>
<comment type="caution">
    <text evidence="1">The sequence shown here is derived from an EMBL/GenBank/DDBJ whole genome shotgun (WGS) entry which is preliminary data.</text>
</comment>
<dbReference type="Proteomes" id="UP001153148">
    <property type="component" value="Unassembled WGS sequence"/>
</dbReference>
<reference evidence="1" key="1">
    <citation type="submission" date="2021-03" db="EMBL/GenBank/DDBJ databases">
        <authorList>
            <person name="Tran Van P."/>
        </authorList>
    </citation>
    <scope>NUCLEOTIDE SEQUENCE</scope>
</reference>
<proteinExistence type="predicted"/>
<keyword evidence="2" id="KW-1185">Reference proteome</keyword>
<evidence type="ECO:0000313" key="2">
    <source>
        <dbReference type="Proteomes" id="UP001153148"/>
    </source>
</evidence>
<feature type="non-terminal residue" evidence="1">
    <location>
        <position position="1"/>
    </location>
</feature>
<dbReference type="EMBL" id="CAJPIN010126976">
    <property type="protein sequence ID" value="CAG2069292.1"/>
    <property type="molecule type" value="Genomic_DNA"/>
</dbReference>
<name>A0ABN7PQ50_TIMPD</name>
<accession>A0ABN7PQ50</accession>
<sequence>EIFIFFLLELISSRWFKELFRSAGNYMIGHKHAKVGNLQAHNELPAPYTPWTDTLPLGVKTPGIQLPQM</sequence>
<protein>
    <submittedName>
        <fullName evidence="1">Uncharacterized protein</fullName>
    </submittedName>
</protein>
<gene>
    <name evidence="1" type="ORF">TPAB3V08_LOCUS16235</name>
</gene>
<organism evidence="1 2">
    <name type="scientific">Timema podura</name>
    <name type="common">Walking stick</name>
    <dbReference type="NCBI Taxonomy" id="61482"/>
    <lineage>
        <taxon>Eukaryota</taxon>
        <taxon>Metazoa</taxon>
        <taxon>Ecdysozoa</taxon>
        <taxon>Arthropoda</taxon>
        <taxon>Hexapoda</taxon>
        <taxon>Insecta</taxon>
        <taxon>Pterygota</taxon>
        <taxon>Neoptera</taxon>
        <taxon>Polyneoptera</taxon>
        <taxon>Phasmatodea</taxon>
        <taxon>Timematodea</taxon>
        <taxon>Timematoidea</taxon>
        <taxon>Timematidae</taxon>
        <taxon>Timema</taxon>
    </lineage>
</organism>